<feature type="domain" description="HTH marR-type" evidence="4">
    <location>
        <begin position="8"/>
        <end position="154"/>
    </location>
</feature>
<keyword evidence="1" id="KW-0805">Transcription regulation</keyword>
<proteinExistence type="predicted"/>
<evidence type="ECO:0000256" key="1">
    <source>
        <dbReference type="ARBA" id="ARBA00023015"/>
    </source>
</evidence>
<keyword evidence="3" id="KW-0804">Transcription</keyword>
<organism evidence="5 6">
    <name type="scientific">Companilactobacillus mindensis DSM 14500</name>
    <dbReference type="NCBI Taxonomy" id="1423770"/>
    <lineage>
        <taxon>Bacteria</taxon>
        <taxon>Bacillati</taxon>
        <taxon>Bacillota</taxon>
        <taxon>Bacilli</taxon>
        <taxon>Lactobacillales</taxon>
        <taxon>Lactobacillaceae</taxon>
        <taxon>Companilactobacillus</taxon>
    </lineage>
</organism>
<evidence type="ECO:0000313" key="6">
    <source>
        <dbReference type="Proteomes" id="UP000050872"/>
    </source>
</evidence>
<dbReference type="SUPFAM" id="SSF46785">
    <property type="entry name" value="Winged helix' DNA-binding domain"/>
    <property type="match status" value="1"/>
</dbReference>
<dbReference type="AlphaFoldDB" id="A0A0R1QJ78"/>
<accession>A0A0R1QJ78</accession>
<keyword evidence="2" id="KW-0238">DNA-binding</keyword>
<dbReference type="InterPro" id="IPR036388">
    <property type="entry name" value="WH-like_DNA-bd_sf"/>
</dbReference>
<reference evidence="5 6" key="1">
    <citation type="journal article" date="2015" name="Genome Announc.">
        <title>Expanding the biotechnology potential of lactobacilli through comparative genomics of 213 strains and associated genera.</title>
        <authorList>
            <person name="Sun Z."/>
            <person name="Harris H.M."/>
            <person name="McCann A."/>
            <person name="Guo C."/>
            <person name="Argimon S."/>
            <person name="Zhang W."/>
            <person name="Yang X."/>
            <person name="Jeffery I.B."/>
            <person name="Cooney J.C."/>
            <person name="Kagawa T.F."/>
            <person name="Liu W."/>
            <person name="Song Y."/>
            <person name="Salvetti E."/>
            <person name="Wrobel A."/>
            <person name="Rasinkangas P."/>
            <person name="Parkhill J."/>
            <person name="Rea M.C."/>
            <person name="O'Sullivan O."/>
            <person name="Ritari J."/>
            <person name="Douillard F.P."/>
            <person name="Paul Ross R."/>
            <person name="Yang R."/>
            <person name="Briner A.E."/>
            <person name="Felis G.E."/>
            <person name="de Vos W.M."/>
            <person name="Barrangou R."/>
            <person name="Klaenhammer T.R."/>
            <person name="Caufield P.W."/>
            <person name="Cui Y."/>
            <person name="Zhang H."/>
            <person name="O'Toole P.W."/>
        </authorList>
    </citation>
    <scope>NUCLEOTIDE SEQUENCE [LARGE SCALE GENOMIC DNA]</scope>
    <source>
        <strain evidence="5 6">DSM 14500</strain>
    </source>
</reference>
<comment type="caution">
    <text evidence="5">The sequence shown here is derived from an EMBL/GenBank/DDBJ whole genome shotgun (WGS) entry which is preliminary data.</text>
</comment>
<dbReference type="PATRIC" id="fig|1423770.3.peg.1461"/>
<evidence type="ECO:0000256" key="3">
    <source>
        <dbReference type="ARBA" id="ARBA00023163"/>
    </source>
</evidence>
<dbReference type="GO" id="GO:0003677">
    <property type="term" value="F:DNA binding"/>
    <property type="evidence" value="ECO:0007669"/>
    <property type="project" value="UniProtKB-KW"/>
</dbReference>
<name>A0A0R1QJ78_9LACO</name>
<protein>
    <recommendedName>
        <fullName evidence="4">HTH marR-type domain-containing protein</fullName>
    </recommendedName>
</protein>
<dbReference type="EMBL" id="AZEZ01000025">
    <property type="protein sequence ID" value="KRL44912.1"/>
    <property type="molecule type" value="Genomic_DNA"/>
</dbReference>
<dbReference type="PANTHER" id="PTHR42756">
    <property type="entry name" value="TRANSCRIPTIONAL REGULATOR, MARR"/>
    <property type="match status" value="1"/>
</dbReference>
<evidence type="ECO:0000256" key="2">
    <source>
        <dbReference type="ARBA" id="ARBA00023125"/>
    </source>
</evidence>
<dbReference type="PROSITE" id="PS50995">
    <property type="entry name" value="HTH_MARR_2"/>
    <property type="match status" value="1"/>
</dbReference>
<dbReference type="InterPro" id="IPR036390">
    <property type="entry name" value="WH_DNA-bd_sf"/>
</dbReference>
<dbReference type="Proteomes" id="UP000050872">
    <property type="component" value="Unassembled WGS sequence"/>
</dbReference>
<dbReference type="PANTHER" id="PTHR42756:SF1">
    <property type="entry name" value="TRANSCRIPTIONAL REPRESSOR OF EMRAB OPERON"/>
    <property type="match status" value="1"/>
</dbReference>
<evidence type="ECO:0000259" key="4">
    <source>
        <dbReference type="PROSITE" id="PS50995"/>
    </source>
</evidence>
<dbReference type="SMART" id="SM00347">
    <property type="entry name" value="HTH_MARR"/>
    <property type="match status" value="1"/>
</dbReference>
<dbReference type="Gene3D" id="1.10.10.10">
    <property type="entry name" value="Winged helix-like DNA-binding domain superfamily/Winged helix DNA-binding domain"/>
    <property type="match status" value="1"/>
</dbReference>
<sequence length="157" mass="18054">MGMMIDHKKMIAFSIRDVSLHIGRYIHHEGQKEGKNPFEDKTATDRVSRLQGMAVGYIYSHNGQQVIQKDMEKGMYISKSTASGLVQRMVKNGLIYTTPAENDARVKCLNLTNYALDIMREMDKRAIRTEAQLRKGIDDEDLQVFFKVLKQIKENTK</sequence>
<dbReference type="InterPro" id="IPR000835">
    <property type="entry name" value="HTH_MarR-typ"/>
</dbReference>
<dbReference type="Pfam" id="PF12802">
    <property type="entry name" value="MarR_2"/>
    <property type="match status" value="1"/>
</dbReference>
<gene>
    <name evidence="5" type="ORF">FD29_GL001424</name>
</gene>
<keyword evidence="6" id="KW-1185">Reference proteome</keyword>
<dbReference type="STRING" id="1423770.FD29_GL001424"/>
<dbReference type="GO" id="GO:0003700">
    <property type="term" value="F:DNA-binding transcription factor activity"/>
    <property type="evidence" value="ECO:0007669"/>
    <property type="project" value="InterPro"/>
</dbReference>
<evidence type="ECO:0000313" key="5">
    <source>
        <dbReference type="EMBL" id="KRL44912.1"/>
    </source>
</evidence>